<name>A0A1H6TFE7_9EURY</name>
<organism evidence="2 3">
    <name type="scientific">Halohasta litchfieldiae</name>
    <dbReference type="NCBI Taxonomy" id="1073996"/>
    <lineage>
        <taxon>Archaea</taxon>
        <taxon>Methanobacteriati</taxon>
        <taxon>Methanobacteriota</taxon>
        <taxon>Stenosarchaea group</taxon>
        <taxon>Halobacteria</taxon>
        <taxon>Halobacteriales</taxon>
        <taxon>Haloferacaceae</taxon>
        <taxon>Halohasta</taxon>
    </lineage>
</organism>
<dbReference type="PANTHER" id="PTHR45288">
    <property type="entry name" value="THIOREDOXIN FAMILY PROTEIN"/>
    <property type="match status" value="1"/>
</dbReference>
<dbReference type="Proteomes" id="UP000198888">
    <property type="component" value="Unassembled WGS sequence"/>
</dbReference>
<gene>
    <name evidence="2" type="ORF">SAMN05444271_10826</name>
</gene>
<dbReference type="OrthoDB" id="197796at2157"/>
<dbReference type="AlphaFoldDB" id="A0A1H6TFE7"/>
<dbReference type="PROSITE" id="PS00195">
    <property type="entry name" value="GLUTAREDOXIN_1"/>
    <property type="match status" value="1"/>
</dbReference>
<dbReference type="InterPro" id="IPR004045">
    <property type="entry name" value="Glutathione_S-Trfase_N"/>
</dbReference>
<dbReference type="PROSITE" id="PS51354">
    <property type="entry name" value="GLUTAREDOXIN_2"/>
    <property type="match status" value="1"/>
</dbReference>
<evidence type="ECO:0000313" key="2">
    <source>
        <dbReference type="EMBL" id="SEI78779.1"/>
    </source>
</evidence>
<protein>
    <submittedName>
        <fullName evidence="2">Glutaredoxin</fullName>
    </submittedName>
</protein>
<dbReference type="SUPFAM" id="SSF52833">
    <property type="entry name" value="Thioredoxin-like"/>
    <property type="match status" value="1"/>
</dbReference>
<proteinExistence type="predicted"/>
<dbReference type="Pfam" id="PF13417">
    <property type="entry name" value="GST_N_3"/>
    <property type="match status" value="1"/>
</dbReference>
<sequence>MATSAPQLKLYNLQGCPYCKKVRRALDDLNLEYETHSVPHSRDQRAEVYEVSGQYGVPVLVDRTNGIEGMPESDDIVAYLYEEYGDGQQPPGGFVSRLLSRLF</sequence>
<dbReference type="PANTHER" id="PTHR45288:SF2">
    <property type="entry name" value="THIOREDOXIN FAMILY PROTEIN"/>
    <property type="match status" value="1"/>
</dbReference>
<dbReference type="EMBL" id="FNYR01000008">
    <property type="protein sequence ID" value="SEI78779.1"/>
    <property type="molecule type" value="Genomic_DNA"/>
</dbReference>
<evidence type="ECO:0000259" key="1">
    <source>
        <dbReference type="PROSITE" id="PS50404"/>
    </source>
</evidence>
<evidence type="ECO:0000313" key="3">
    <source>
        <dbReference type="Proteomes" id="UP000198888"/>
    </source>
</evidence>
<reference evidence="2 3" key="1">
    <citation type="submission" date="2016-10" db="EMBL/GenBank/DDBJ databases">
        <authorList>
            <person name="de Groot N.N."/>
        </authorList>
    </citation>
    <scope>NUCLEOTIDE SEQUENCE [LARGE SCALE GENOMIC DNA]</scope>
    <source>
        <strain evidence="2 3">DSM 22187</strain>
    </source>
</reference>
<dbReference type="STRING" id="1073996.SAMN05444271_10826"/>
<dbReference type="InterPro" id="IPR036249">
    <property type="entry name" value="Thioredoxin-like_sf"/>
</dbReference>
<dbReference type="RefSeq" id="WP_089671809.1">
    <property type="nucleotide sequence ID" value="NZ_CP024845.1"/>
</dbReference>
<dbReference type="KEGG" id="hae:halTADL_2066"/>
<accession>A0A1H6TFE7</accession>
<accession>A0A2H4Q361</accession>
<dbReference type="GeneID" id="35002843"/>
<dbReference type="Gene3D" id="3.40.30.10">
    <property type="entry name" value="Glutaredoxin"/>
    <property type="match status" value="1"/>
</dbReference>
<dbReference type="InterPro" id="IPR011767">
    <property type="entry name" value="GLR_AS"/>
</dbReference>
<dbReference type="PROSITE" id="PS50404">
    <property type="entry name" value="GST_NTER"/>
    <property type="match status" value="1"/>
</dbReference>
<keyword evidence="3" id="KW-1185">Reference proteome</keyword>
<feature type="domain" description="GST N-terminal" evidence="1">
    <location>
        <begin position="6"/>
        <end position="88"/>
    </location>
</feature>